<dbReference type="OrthoDB" id="10579499at2759"/>
<accession>A0A7J6L3D7</accession>
<gene>
    <name evidence="3" type="ORF">FOL47_010209</name>
</gene>
<reference evidence="3 4" key="1">
    <citation type="submission" date="2020-04" db="EMBL/GenBank/DDBJ databases">
        <title>Perkinsus chesapeaki whole genome sequence.</title>
        <authorList>
            <person name="Bogema D.R."/>
        </authorList>
    </citation>
    <scope>NUCLEOTIDE SEQUENCE [LARGE SCALE GENOMIC DNA]</scope>
    <source>
        <strain evidence="3">ATCC PRA-425</strain>
    </source>
</reference>
<dbReference type="InterPro" id="IPR008974">
    <property type="entry name" value="TRAF-like"/>
</dbReference>
<evidence type="ECO:0000313" key="4">
    <source>
        <dbReference type="Proteomes" id="UP000591131"/>
    </source>
</evidence>
<dbReference type="Gene3D" id="2.60.210.10">
    <property type="entry name" value="Apoptosis, Tumor Necrosis Factor Receptor Associated Protein 2, Chain A"/>
    <property type="match status" value="2"/>
</dbReference>
<dbReference type="PANTHER" id="PTHR46162">
    <property type="entry name" value="TRAF-LIKE FAMILY PROTEIN"/>
    <property type="match status" value="1"/>
</dbReference>
<proteinExistence type="predicted"/>
<evidence type="ECO:0000259" key="2">
    <source>
        <dbReference type="PROSITE" id="PS50144"/>
    </source>
</evidence>
<dbReference type="AlphaFoldDB" id="A0A7J6L3D7"/>
<name>A0A7J6L3D7_PERCH</name>
<feature type="region of interest" description="Disordered" evidence="1">
    <location>
        <begin position="1"/>
        <end position="20"/>
    </location>
</feature>
<evidence type="ECO:0000313" key="3">
    <source>
        <dbReference type="EMBL" id="KAF4653978.1"/>
    </source>
</evidence>
<dbReference type="SUPFAM" id="SSF49599">
    <property type="entry name" value="TRAF domain-like"/>
    <property type="match status" value="2"/>
</dbReference>
<dbReference type="PANTHER" id="PTHR46162:SF2">
    <property type="entry name" value="ANKYRIN REPEAT-CONTAINING PROTEIN-RELATED"/>
    <property type="match status" value="1"/>
</dbReference>
<dbReference type="PROSITE" id="PS50144">
    <property type="entry name" value="MATH"/>
    <property type="match status" value="1"/>
</dbReference>
<dbReference type="Proteomes" id="UP000591131">
    <property type="component" value="Unassembled WGS sequence"/>
</dbReference>
<evidence type="ECO:0000256" key="1">
    <source>
        <dbReference type="SAM" id="MobiDB-lite"/>
    </source>
</evidence>
<dbReference type="CDD" id="cd00121">
    <property type="entry name" value="MATH"/>
    <property type="match status" value="2"/>
</dbReference>
<protein>
    <recommendedName>
        <fullName evidence="2">MATH domain-containing protein</fullName>
    </recommendedName>
</protein>
<comment type="caution">
    <text evidence="3">The sequence shown here is derived from an EMBL/GenBank/DDBJ whole genome shotgun (WGS) entry which is preliminary data.</text>
</comment>
<organism evidence="3 4">
    <name type="scientific">Perkinsus chesapeaki</name>
    <name type="common">Clam parasite</name>
    <name type="synonym">Perkinsus andrewsi</name>
    <dbReference type="NCBI Taxonomy" id="330153"/>
    <lineage>
        <taxon>Eukaryota</taxon>
        <taxon>Sar</taxon>
        <taxon>Alveolata</taxon>
        <taxon>Perkinsozoa</taxon>
        <taxon>Perkinsea</taxon>
        <taxon>Perkinsida</taxon>
        <taxon>Perkinsidae</taxon>
        <taxon>Perkinsus</taxon>
    </lineage>
</organism>
<keyword evidence="4" id="KW-1185">Reference proteome</keyword>
<dbReference type="Pfam" id="PF22486">
    <property type="entry name" value="MATH_2"/>
    <property type="match status" value="1"/>
</dbReference>
<dbReference type="EMBL" id="JAAPAO010000771">
    <property type="protein sequence ID" value="KAF4653978.1"/>
    <property type="molecule type" value="Genomic_DNA"/>
</dbReference>
<sequence>MSLPDGVPNQDLGSDDEATELNEKSRVPEIIFRIDNLEELERDIDIVSSSKTVELFRYGLCVCQDCGFAAALVRFSLPGVSSRIIYTDVKYEITLINQRDRRRSIELRGKVDLNGSTVTVGEFVIEEYVEETRVENVCEFEKGEEIRYMPVWSGNYRTQVAVYPGGHPDHPKGGEHLAVYVHLLAIKEGAPQDVPLKISVKAVNRLDSWSSRKWEGTFVPSGDKDESWGSHKFLSVCSLRNKDYGWLQDDGSLVLKVSVKPVDEGSNPRQFVGKNEFNNKRNRLASTGLPQGSSKKAKCEIADFAKYKQGDCVRSPTERIELFTYRLMIYPKGRQDKTGLAAFLESVPTEGLGPRVIYANVSFEITVVSQSPGVKDIVRKDTKSFSQGWDCGWRALLPTTPRQYEDFLDDDGGLATGESSSDDEIEVTVDGVADFKKGEEIKLRPMRAGKYRLQIAVYPGGHPEHDTGQESLAVYVHI</sequence>
<dbReference type="InterPro" id="IPR002083">
    <property type="entry name" value="MATH/TRAF_dom"/>
</dbReference>
<feature type="domain" description="MATH" evidence="2">
    <location>
        <begin position="127"/>
        <end position="259"/>
    </location>
</feature>